<organism evidence="2 3">
    <name type="scientific">Saprolegnia parasitica (strain CBS 223.65)</name>
    <dbReference type="NCBI Taxonomy" id="695850"/>
    <lineage>
        <taxon>Eukaryota</taxon>
        <taxon>Sar</taxon>
        <taxon>Stramenopiles</taxon>
        <taxon>Oomycota</taxon>
        <taxon>Saprolegniomycetes</taxon>
        <taxon>Saprolegniales</taxon>
        <taxon>Saprolegniaceae</taxon>
        <taxon>Saprolegnia</taxon>
    </lineage>
</organism>
<dbReference type="KEGG" id="spar:SPRG_14405"/>
<dbReference type="VEuPathDB" id="FungiDB:SPRG_14405"/>
<dbReference type="OMA" id="ANTKQCT"/>
<sequence>MLFGTCGPQSDAPSPLTRWLRRILSKRDTRCTCHRLQTAPRSTSHKRNRFSSLVRIPDKYKHSAESQDHIVGGRRVPYIPSQVSQWKETRKSFASYNPIDEEVVCAFCESKKNKPTPSSSDNSNNEDDDDDDY</sequence>
<protein>
    <submittedName>
        <fullName evidence="2">Uncharacterized protein</fullName>
    </submittedName>
</protein>
<dbReference type="Proteomes" id="UP000030745">
    <property type="component" value="Unassembled WGS sequence"/>
</dbReference>
<dbReference type="OrthoDB" id="74572at2759"/>
<proteinExistence type="predicted"/>
<feature type="region of interest" description="Disordered" evidence="1">
    <location>
        <begin position="111"/>
        <end position="133"/>
    </location>
</feature>
<keyword evidence="3" id="KW-1185">Reference proteome</keyword>
<accession>A0A067BP71</accession>
<dbReference type="AlphaFoldDB" id="A0A067BP71"/>
<dbReference type="RefSeq" id="XP_012209008.1">
    <property type="nucleotide sequence ID" value="XM_012353618.1"/>
</dbReference>
<name>A0A067BP71_SAPPC</name>
<reference evidence="2 3" key="1">
    <citation type="journal article" date="2013" name="PLoS Genet.">
        <title>Distinctive expansion of potential virulence genes in the genome of the oomycete fish pathogen Saprolegnia parasitica.</title>
        <authorList>
            <person name="Jiang R.H."/>
            <person name="de Bruijn I."/>
            <person name="Haas B.J."/>
            <person name="Belmonte R."/>
            <person name="Lobach L."/>
            <person name="Christie J."/>
            <person name="van den Ackerveken G."/>
            <person name="Bottin A."/>
            <person name="Bulone V."/>
            <person name="Diaz-Moreno S.M."/>
            <person name="Dumas B."/>
            <person name="Fan L."/>
            <person name="Gaulin E."/>
            <person name="Govers F."/>
            <person name="Grenville-Briggs L.J."/>
            <person name="Horner N.R."/>
            <person name="Levin J.Z."/>
            <person name="Mammella M."/>
            <person name="Meijer H.J."/>
            <person name="Morris P."/>
            <person name="Nusbaum C."/>
            <person name="Oome S."/>
            <person name="Phillips A.J."/>
            <person name="van Rooyen D."/>
            <person name="Rzeszutek E."/>
            <person name="Saraiva M."/>
            <person name="Secombes C.J."/>
            <person name="Seidl M.F."/>
            <person name="Snel B."/>
            <person name="Stassen J.H."/>
            <person name="Sykes S."/>
            <person name="Tripathy S."/>
            <person name="van den Berg H."/>
            <person name="Vega-Arreguin J.C."/>
            <person name="Wawra S."/>
            <person name="Young S.K."/>
            <person name="Zeng Q."/>
            <person name="Dieguez-Uribeondo J."/>
            <person name="Russ C."/>
            <person name="Tyler B.M."/>
            <person name="van West P."/>
        </authorList>
    </citation>
    <scope>NUCLEOTIDE SEQUENCE [LARGE SCALE GENOMIC DNA]</scope>
    <source>
        <strain evidence="2 3">CBS 223.65</strain>
    </source>
</reference>
<evidence type="ECO:0000256" key="1">
    <source>
        <dbReference type="SAM" id="MobiDB-lite"/>
    </source>
</evidence>
<feature type="compositionally biased region" description="Acidic residues" evidence="1">
    <location>
        <begin position="124"/>
        <end position="133"/>
    </location>
</feature>
<evidence type="ECO:0000313" key="3">
    <source>
        <dbReference type="Proteomes" id="UP000030745"/>
    </source>
</evidence>
<dbReference type="EMBL" id="KK583317">
    <property type="protein sequence ID" value="KDO20269.1"/>
    <property type="molecule type" value="Genomic_DNA"/>
</dbReference>
<gene>
    <name evidence="2" type="ORF">SPRG_14405</name>
</gene>
<evidence type="ECO:0000313" key="2">
    <source>
        <dbReference type="EMBL" id="KDO20269.1"/>
    </source>
</evidence>
<dbReference type="GeneID" id="24136211"/>